<reference evidence="8 9" key="1">
    <citation type="journal article" date="2011" name="Proc. Natl. Acad. Sci. U.S.A.">
        <title>Evolutionary erosion of yeast sex chromosomes by mating-type switching accidents.</title>
        <authorList>
            <person name="Gordon J.L."/>
            <person name="Armisen D."/>
            <person name="Proux-Wera E."/>
            <person name="Oheigeartaigh S.S."/>
            <person name="Byrne K.P."/>
            <person name="Wolfe K.H."/>
        </authorList>
    </citation>
    <scope>NUCLEOTIDE SEQUENCE [LARGE SCALE GENOMIC DNA]</scope>
    <source>
        <strain evidence="9">ATCC 10597 / BCRC 20456 / CBS 421 / NBRC 0211 / NRRL Y-12639</strain>
    </source>
</reference>
<dbReference type="AlphaFoldDB" id="G0WEE9"/>
<protein>
    <recommendedName>
        <fullName evidence="4 6">Polyadenylation factor subunit 2</fullName>
    </recommendedName>
</protein>
<dbReference type="GeneID" id="11495659"/>
<dbReference type="GO" id="GO:0000785">
    <property type="term" value="C:chromatin"/>
    <property type="evidence" value="ECO:0007669"/>
    <property type="project" value="EnsemblFungi"/>
</dbReference>
<dbReference type="SMART" id="SM00320">
    <property type="entry name" value="WD40"/>
    <property type="match status" value="7"/>
</dbReference>
<feature type="compositionally biased region" description="Polar residues" evidence="7">
    <location>
        <begin position="498"/>
        <end position="510"/>
    </location>
</feature>
<dbReference type="CDD" id="cd00200">
    <property type="entry name" value="WD40"/>
    <property type="match status" value="1"/>
</dbReference>
<evidence type="ECO:0000256" key="3">
    <source>
        <dbReference type="ARBA" id="ARBA00025498"/>
    </source>
</evidence>
<dbReference type="Pfam" id="PF00400">
    <property type="entry name" value="WD40"/>
    <property type="match status" value="5"/>
</dbReference>
<dbReference type="HOGENOM" id="CLU_000288_77_0_1"/>
<dbReference type="InterPro" id="IPR020472">
    <property type="entry name" value="WD40_PAC1"/>
</dbReference>
<dbReference type="Proteomes" id="UP000000689">
    <property type="component" value="Chromosome 7"/>
</dbReference>
<keyword evidence="6" id="KW-0507">mRNA processing</keyword>
<dbReference type="OrthoDB" id="16717at2759"/>
<feature type="region of interest" description="Disordered" evidence="7">
    <location>
        <begin position="478"/>
        <end position="510"/>
    </location>
</feature>
<dbReference type="PANTHER" id="PTHR22836:SF0">
    <property type="entry name" value="PRE-MRNA 3' END PROCESSING PROTEIN WDR33"/>
    <property type="match status" value="1"/>
</dbReference>
<keyword evidence="6" id="KW-0539">Nucleus</keyword>
<dbReference type="GO" id="GO:0180010">
    <property type="term" value="P:co-transcriptional mRNA 3'-end processing, cleavage and polyadenylation pathway"/>
    <property type="evidence" value="ECO:0007669"/>
    <property type="project" value="EnsemblFungi"/>
</dbReference>
<dbReference type="Gene3D" id="2.130.10.10">
    <property type="entry name" value="YVTN repeat-like/Quinoprotein amine dehydrogenase"/>
    <property type="match status" value="2"/>
</dbReference>
<accession>G0WEE9</accession>
<dbReference type="SUPFAM" id="SSF50978">
    <property type="entry name" value="WD40 repeat-like"/>
    <property type="match status" value="1"/>
</dbReference>
<gene>
    <name evidence="8" type="primary">NDAI0G03830</name>
    <name evidence="8" type="ordered locus">NDAI_0G03830</name>
</gene>
<evidence type="ECO:0000256" key="2">
    <source>
        <dbReference type="ARBA" id="ARBA00022737"/>
    </source>
</evidence>
<dbReference type="PROSITE" id="PS50082">
    <property type="entry name" value="WD_REPEATS_2"/>
    <property type="match status" value="4"/>
</dbReference>
<dbReference type="OMA" id="HHWDVKS"/>
<dbReference type="RefSeq" id="XP_003671403.2">
    <property type="nucleotide sequence ID" value="XM_003671355.2"/>
</dbReference>
<dbReference type="InterPro" id="IPR015943">
    <property type="entry name" value="WD40/YVTN_repeat-like_dom_sf"/>
</dbReference>
<evidence type="ECO:0000256" key="6">
    <source>
        <dbReference type="RuleBase" id="RU369034"/>
    </source>
</evidence>
<organism evidence="8 9">
    <name type="scientific">Naumovozyma dairenensis (strain ATCC 10597 / BCRC 20456 / CBS 421 / NBRC 0211 / NRRL Y-12639)</name>
    <name type="common">Saccharomyces dairenensis</name>
    <dbReference type="NCBI Taxonomy" id="1071378"/>
    <lineage>
        <taxon>Eukaryota</taxon>
        <taxon>Fungi</taxon>
        <taxon>Dikarya</taxon>
        <taxon>Ascomycota</taxon>
        <taxon>Saccharomycotina</taxon>
        <taxon>Saccharomycetes</taxon>
        <taxon>Saccharomycetales</taxon>
        <taxon>Saccharomycetaceae</taxon>
        <taxon>Naumovozyma</taxon>
    </lineage>
</organism>
<dbReference type="STRING" id="1071378.G0WEE9"/>
<keyword evidence="1 5" id="KW-0853">WD repeat</keyword>
<dbReference type="PROSITE" id="PS50294">
    <property type="entry name" value="WD_REPEATS_REGION"/>
    <property type="match status" value="4"/>
</dbReference>
<dbReference type="PANTHER" id="PTHR22836">
    <property type="entry name" value="WD40 REPEAT PROTEIN"/>
    <property type="match status" value="1"/>
</dbReference>
<evidence type="ECO:0000256" key="7">
    <source>
        <dbReference type="SAM" id="MobiDB-lite"/>
    </source>
</evidence>
<dbReference type="eggNOG" id="KOG0284">
    <property type="taxonomic scope" value="Eukaryota"/>
</dbReference>
<evidence type="ECO:0000256" key="1">
    <source>
        <dbReference type="ARBA" id="ARBA00022574"/>
    </source>
</evidence>
<dbReference type="GO" id="GO:0005847">
    <property type="term" value="C:mRNA cleavage and polyadenylation specificity factor complex"/>
    <property type="evidence" value="ECO:0007669"/>
    <property type="project" value="EnsemblFungi"/>
</dbReference>
<dbReference type="InterPro" id="IPR045245">
    <property type="entry name" value="Pfs2-like"/>
</dbReference>
<dbReference type="PRINTS" id="PR00320">
    <property type="entry name" value="GPROTEINBRPT"/>
</dbReference>
<dbReference type="KEGG" id="ndi:NDAI_0G03830"/>
<sequence>MDQPQKKYVIHRRTVDLSSPYARLQFNKKHGLSTIPTIEPETSYATNIMPPSAYNNDYNMQRILNVPSKFTHLSSNKVKHVIPAIKWTPEGRRLVVATYNGEFSLWNGTSFNFESLMQAHDSSVTTMEYSHDGDWMISGDSDGIIKIWQANFNMVKELDDAHTECIRDVAFSGNDSKFVSCSDDNILKIWNFSNGKLERVLSGHHWDVKSCDWHPEMGLIISASKDNLIKLWDPRSGNCVSTILKFKHTVLKVKFQPTGGNMIAAISKDKSCRVFDIRHSMKELLCVRDEVDYMTLLWNPINESMFTVGNYDGSIKHFDLLQDLTKPTHVIPYAHDKCVTSLSYNPMGNILASASKDRTVRFWTRASPIDPNAYDDPTYNNDKINGWFFGINNNINAVRNKTEHGVAPPVPTNDDNNTISKINGNFMTGANNTLLMQNGNNRMQMSNHINTNGAMVPPGMPPYTMNMNMHTHINTGMDMSNTPLNTPDIDSKLPGLTPKTNNSSGLPGLG</sequence>
<keyword evidence="9" id="KW-1185">Reference proteome</keyword>
<feature type="repeat" description="WD" evidence="5">
    <location>
        <begin position="201"/>
        <end position="242"/>
    </location>
</feature>
<evidence type="ECO:0000313" key="8">
    <source>
        <dbReference type="EMBL" id="CCD26160.2"/>
    </source>
</evidence>
<dbReference type="InterPro" id="IPR036322">
    <property type="entry name" value="WD40_repeat_dom_sf"/>
</dbReference>
<feature type="repeat" description="WD" evidence="5">
    <location>
        <begin position="332"/>
        <end position="363"/>
    </location>
</feature>
<feature type="repeat" description="WD" evidence="5">
    <location>
        <begin position="117"/>
        <end position="149"/>
    </location>
</feature>
<keyword evidence="2" id="KW-0677">Repeat</keyword>
<dbReference type="EMBL" id="HE580273">
    <property type="protein sequence ID" value="CCD26160.2"/>
    <property type="molecule type" value="Genomic_DNA"/>
</dbReference>
<evidence type="ECO:0000256" key="4">
    <source>
        <dbReference type="ARBA" id="ARBA00026154"/>
    </source>
</evidence>
<dbReference type="InterPro" id="IPR001680">
    <property type="entry name" value="WD40_rpt"/>
</dbReference>
<feature type="repeat" description="WD" evidence="5">
    <location>
        <begin position="159"/>
        <end position="200"/>
    </location>
</feature>
<comment type="function">
    <text evidence="3">Required for 3'-end cleavage and polyadenylation of pre-mRNAs. Also involved in chromosome segregation where it has a role in chromosome attachment to the mitotic spindle.</text>
</comment>
<evidence type="ECO:0000256" key="5">
    <source>
        <dbReference type="PROSITE-ProRule" id="PRU00221"/>
    </source>
</evidence>
<evidence type="ECO:0000313" key="9">
    <source>
        <dbReference type="Proteomes" id="UP000000689"/>
    </source>
</evidence>
<name>G0WEE9_NAUDC</name>
<proteinExistence type="predicted"/>
<comment type="subcellular location">
    <subcellularLocation>
        <location evidence="6">Nucleus</location>
    </subcellularLocation>
</comment>